<dbReference type="Gene3D" id="1.10.260.40">
    <property type="entry name" value="lambda repressor-like DNA-binding domains"/>
    <property type="match status" value="1"/>
</dbReference>
<gene>
    <name evidence="5" type="primary">ccpA_3</name>
    <name evidence="5" type="ORF">NCTC12092_01487</name>
</gene>
<dbReference type="RefSeq" id="WP_115251200.1">
    <property type="nucleotide sequence ID" value="NZ_UHFF01000002.1"/>
</dbReference>
<evidence type="ECO:0000313" key="5">
    <source>
        <dbReference type="EMBL" id="SUN47617.1"/>
    </source>
</evidence>
<dbReference type="SUPFAM" id="SSF47413">
    <property type="entry name" value="lambda repressor-like DNA-binding domains"/>
    <property type="match status" value="1"/>
</dbReference>
<dbReference type="SMART" id="SM00354">
    <property type="entry name" value="HTH_LACI"/>
    <property type="match status" value="1"/>
</dbReference>
<name>A0A380JTW2_9STRE</name>
<evidence type="ECO:0000256" key="2">
    <source>
        <dbReference type="ARBA" id="ARBA00023125"/>
    </source>
</evidence>
<proteinExistence type="predicted"/>
<dbReference type="PANTHER" id="PTHR30146:SF24">
    <property type="entry name" value="XYLOSE OPERON REGULATORY PROTEIN"/>
    <property type="match status" value="1"/>
</dbReference>
<dbReference type="GO" id="GO:0000976">
    <property type="term" value="F:transcription cis-regulatory region binding"/>
    <property type="evidence" value="ECO:0007669"/>
    <property type="project" value="TreeGrafter"/>
</dbReference>
<dbReference type="Pfam" id="PF00356">
    <property type="entry name" value="LacI"/>
    <property type="match status" value="1"/>
</dbReference>
<dbReference type="InterPro" id="IPR010982">
    <property type="entry name" value="Lambda_DNA-bd_dom_sf"/>
</dbReference>
<keyword evidence="2" id="KW-0238">DNA-binding</keyword>
<dbReference type="PROSITE" id="PS50932">
    <property type="entry name" value="HTH_LACI_2"/>
    <property type="match status" value="1"/>
</dbReference>
<dbReference type="PRINTS" id="PR00036">
    <property type="entry name" value="HTHLACI"/>
</dbReference>
<organism evidence="5 6">
    <name type="scientific">Streptococcus equi subsp. equi</name>
    <dbReference type="NCBI Taxonomy" id="148942"/>
    <lineage>
        <taxon>Bacteria</taxon>
        <taxon>Bacillati</taxon>
        <taxon>Bacillota</taxon>
        <taxon>Bacilli</taxon>
        <taxon>Lactobacillales</taxon>
        <taxon>Streptococcaceae</taxon>
        <taxon>Streptococcus</taxon>
    </lineage>
</organism>
<dbReference type="CDD" id="cd01392">
    <property type="entry name" value="HTH_LacI"/>
    <property type="match status" value="1"/>
</dbReference>
<evidence type="ECO:0000256" key="3">
    <source>
        <dbReference type="ARBA" id="ARBA00023163"/>
    </source>
</evidence>
<dbReference type="GO" id="GO:0003700">
    <property type="term" value="F:DNA-binding transcription factor activity"/>
    <property type="evidence" value="ECO:0007669"/>
    <property type="project" value="TreeGrafter"/>
</dbReference>
<keyword evidence="1" id="KW-0805">Transcription regulation</keyword>
<evidence type="ECO:0000259" key="4">
    <source>
        <dbReference type="PROSITE" id="PS50932"/>
    </source>
</evidence>
<evidence type="ECO:0000256" key="1">
    <source>
        <dbReference type="ARBA" id="ARBA00023015"/>
    </source>
</evidence>
<dbReference type="InterPro" id="IPR000843">
    <property type="entry name" value="HTH_LacI"/>
</dbReference>
<dbReference type="PROSITE" id="PS00356">
    <property type="entry name" value="HTH_LACI_1"/>
    <property type="match status" value="1"/>
</dbReference>
<dbReference type="PANTHER" id="PTHR30146">
    <property type="entry name" value="LACI-RELATED TRANSCRIPTIONAL REPRESSOR"/>
    <property type="match status" value="1"/>
</dbReference>
<protein>
    <submittedName>
        <fullName evidence="5">LacI family regulatory protein</fullName>
    </submittedName>
</protein>
<dbReference type="Proteomes" id="UP000254461">
    <property type="component" value="Unassembled WGS sequence"/>
</dbReference>
<dbReference type="EMBL" id="UHFF01000002">
    <property type="protein sequence ID" value="SUN47617.1"/>
    <property type="molecule type" value="Genomic_DNA"/>
</dbReference>
<accession>A0A380JTW2</accession>
<keyword evidence="3" id="KW-0804">Transcription</keyword>
<reference evidence="5 6" key="1">
    <citation type="submission" date="2018-06" db="EMBL/GenBank/DDBJ databases">
        <authorList>
            <consortium name="Pathogen Informatics"/>
            <person name="Doyle S."/>
        </authorList>
    </citation>
    <scope>NUCLEOTIDE SEQUENCE [LARGE SCALE GENOMIC DNA]</scope>
    <source>
        <strain evidence="5 6">NCTC12092</strain>
    </source>
</reference>
<dbReference type="AlphaFoldDB" id="A0A380JTW2"/>
<sequence length="265" mass="30361">MHKKVTIKDVAREAGVSVATVSYVINNREDQKISPETRNKVLQMINLLNYRPNQAAKSLVTQKRELIALYYKEHSSVLKRAEQLHFITQLSAFLYTKHYHLICLNQEYIGKYDVADVILTLEVTKEEFYKIGNSNFVPLIAIDSIIDDPLFFQINNDPHLLFNKASAYFAGEPFELVSLPIQNQEITQGLAQQFDNICWIHSICDIEGVSKGNILVIDDTVNHILSKHHNKLYLPSISEAKLLKVFQAIEWASKREAINNHNILV</sequence>
<evidence type="ECO:0000313" key="6">
    <source>
        <dbReference type="Proteomes" id="UP000254461"/>
    </source>
</evidence>
<feature type="domain" description="HTH lacI-type" evidence="4">
    <location>
        <begin position="5"/>
        <end position="61"/>
    </location>
</feature>